<dbReference type="PANTHER" id="PTHR30383">
    <property type="entry name" value="THIOESTERASE 1/PROTEASE 1/LYSOPHOSPHOLIPASE L1"/>
    <property type="match status" value="1"/>
</dbReference>
<dbReference type="Pfam" id="PF13517">
    <property type="entry name" value="FG-GAP_3"/>
    <property type="match status" value="2"/>
</dbReference>
<evidence type="ECO:0000256" key="1">
    <source>
        <dbReference type="ARBA" id="ARBA00022729"/>
    </source>
</evidence>
<reference evidence="5" key="1">
    <citation type="journal article" date="2019" name="Int. J. Syst. Evol. Microbiol.">
        <title>The Global Catalogue of Microorganisms (GCM) 10K type strain sequencing project: providing services to taxonomists for standard genome sequencing and annotation.</title>
        <authorList>
            <consortium name="The Broad Institute Genomics Platform"/>
            <consortium name="The Broad Institute Genome Sequencing Center for Infectious Disease"/>
            <person name="Wu L."/>
            <person name="Ma J."/>
        </authorList>
    </citation>
    <scope>NUCLEOTIDE SEQUENCE [LARGE SCALE GENOMIC DNA]</scope>
    <source>
        <strain evidence="5">CECT 7649</strain>
    </source>
</reference>
<dbReference type="InterPro" id="IPR013830">
    <property type="entry name" value="SGNH_hydro"/>
</dbReference>
<evidence type="ECO:0000256" key="2">
    <source>
        <dbReference type="SAM" id="Phobius"/>
    </source>
</evidence>
<comment type="caution">
    <text evidence="4">The sequence shown here is derived from an EMBL/GenBank/DDBJ whole genome shotgun (WGS) entry which is preliminary data.</text>
</comment>
<dbReference type="SUPFAM" id="SSF56219">
    <property type="entry name" value="DNase I-like"/>
    <property type="match status" value="1"/>
</dbReference>
<dbReference type="Gene3D" id="3.60.10.10">
    <property type="entry name" value="Endonuclease/exonuclease/phosphatase"/>
    <property type="match status" value="1"/>
</dbReference>
<dbReference type="InterPro" id="IPR036514">
    <property type="entry name" value="SGNH_hydro_sf"/>
</dbReference>
<keyword evidence="1" id="KW-0732">Signal</keyword>
<dbReference type="InterPro" id="IPR051532">
    <property type="entry name" value="Ester_Hydrolysis_Enzymes"/>
</dbReference>
<dbReference type="SUPFAM" id="SSF52266">
    <property type="entry name" value="SGNH hydrolase"/>
    <property type="match status" value="1"/>
</dbReference>
<dbReference type="Gene3D" id="3.40.50.1110">
    <property type="entry name" value="SGNH hydrolase"/>
    <property type="match status" value="1"/>
</dbReference>
<dbReference type="RefSeq" id="WP_380829020.1">
    <property type="nucleotide sequence ID" value="NZ_JBHTCG010000016.1"/>
</dbReference>
<dbReference type="CDD" id="cd01833">
    <property type="entry name" value="XynB_like"/>
    <property type="match status" value="1"/>
</dbReference>
<dbReference type="Pfam" id="PF13472">
    <property type="entry name" value="Lipase_GDSL_2"/>
    <property type="match status" value="1"/>
</dbReference>
<proteinExistence type="predicted"/>
<dbReference type="InterPro" id="IPR028994">
    <property type="entry name" value="Integrin_alpha_N"/>
</dbReference>
<dbReference type="InterPro" id="IPR003539">
    <property type="entry name" value="CD_toxinB"/>
</dbReference>
<dbReference type="EMBL" id="JBHTCG010000016">
    <property type="protein sequence ID" value="MFC7385130.1"/>
    <property type="molecule type" value="Genomic_DNA"/>
</dbReference>
<keyword evidence="2" id="KW-1133">Transmembrane helix</keyword>
<evidence type="ECO:0000313" key="4">
    <source>
        <dbReference type="EMBL" id="MFC7385130.1"/>
    </source>
</evidence>
<protein>
    <submittedName>
        <fullName evidence="4">FG-GAP-like repeat-containing protein</fullName>
    </submittedName>
</protein>
<feature type="transmembrane region" description="Helical" evidence="2">
    <location>
        <begin position="78"/>
        <end position="105"/>
    </location>
</feature>
<dbReference type="PANTHER" id="PTHR30383:SF5">
    <property type="entry name" value="SGNH HYDROLASE-TYPE ESTERASE DOMAIN-CONTAINING PROTEIN"/>
    <property type="match status" value="1"/>
</dbReference>
<gene>
    <name evidence="4" type="ORF">ACFQSB_23175</name>
</gene>
<keyword evidence="2" id="KW-0472">Membrane</keyword>
<dbReference type="PRINTS" id="PR01388">
    <property type="entry name" value="CDTOXINB"/>
</dbReference>
<dbReference type="SUPFAM" id="SSF69318">
    <property type="entry name" value="Integrin alpha N-terminal domain"/>
    <property type="match status" value="2"/>
</dbReference>
<keyword evidence="2" id="KW-0812">Transmembrane</keyword>
<feature type="domain" description="SGNH hydrolase-type esterase" evidence="3">
    <location>
        <begin position="347"/>
        <end position="523"/>
    </location>
</feature>
<evidence type="ECO:0000313" key="5">
    <source>
        <dbReference type="Proteomes" id="UP001596496"/>
    </source>
</evidence>
<accession>A0ABW2PA74</accession>
<dbReference type="InterPro" id="IPR013517">
    <property type="entry name" value="FG-GAP"/>
</dbReference>
<organism evidence="4 5">
    <name type="scientific">Sphaerisporangium rhizosphaerae</name>
    <dbReference type="NCBI Taxonomy" id="2269375"/>
    <lineage>
        <taxon>Bacteria</taxon>
        <taxon>Bacillati</taxon>
        <taxon>Actinomycetota</taxon>
        <taxon>Actinomycetes</taxon>
        <taxon>Streptosporangiales</taxon>
        <taxon>Streptosporangiaceae</taxon>
        <taxon>Sphaerisporangium</taxon>
    </lineage>
</organism>
<dbReference type="Proteomes" id="UP001596496">
    <property type="component" value="Unassembled WGS sequence"/>
</dbReference>
<evidence type="ECO:0000259" key="3">
    <source>
        <dbReference type="Pfam" id="PF13472"/>
    </source>
</evidence>
<dbReference type="InterPro" id="IPR036691">
    <property type="entry name" value="Endo/exonu/phosph_ase_sf"/>
</dbReference>
<name>A0ABW2PA74_9ACTN</name>
<dbReference type="Gene3D" id="2.130.10.130">
    <property type="entry name" value="Integrin alpha, N-terminal"/>
    <property type="match status" value="1"/>
</dbReference>
<keyword evidence="5" id="KW-1185">Reference proteome</keyword>
<sequence length="1093" mass="114984">MPHQVTWPRPPFRVRVGRRRERDAVEGGALELTLTVPASKPSPASLFHPHRKQDTTMPPLLASPPARRAATGSITGRLALTVVLVLLSTASVVVGGATAAVAASLGSTPLITYNMQGSSSGSDSKWTTTVGAYARSAEIVALQEVGGAPPGDLVGNIVFDPNAPGRAGYVQHNRWRFGQESYEVYFLQTDANGGSYVGGRNNVALVTQRGADEVTVVSNPGGRAALGVRFGDNWYFTFHGLALGGRNNDSADMAQRIAAAAGGRQWTMIGDFNMEPGSFAAPARSYRYNPGTATHQGGGEYDYALSSENIPDLPVRTVPGASADHYAVGIGAMRAAAEPKDLRIMPLGDSITFGEGSSNGAGYRGRLWEELKAQNGTTVNFVGSQHSGPIPDNDNEGHPGWLIGDIDRITDNALATYQPNVVLLHIGTNDMNRDVDPAGAPGRLGSLIDRIFRDSPDVTLLVSQLVPSSDPAVEGRIFTYNHSIPDVVAQRQNAGKHVWMVNMDTVTVGDLVDVLHPNDTGYRKMGHVFYDGIRAVEEAGWVKPPPSGGGGGGDLGAPNWFAQGNIASGFGAQLNPDPQPGGQPYGDRSAKFLADLNGDGRDDYVMLSTYFEVTAWLNGGNDPAGSPTWNHLGQIGPGVAINGRVVFADINGDGRSDYLVVGDTGWIQAWLNGGPSASSPSGWAWNPAGQVAPGVGVPGARVQFADVTGDGRDDYLVVGAGDGSVTLWQNGGPSASSPSGWAWDPRGRIAPGVGVPGSSVLFAHLHGRVAPNNNAREDYLVMDEVSGRLDMWLNAGPPGGSGDWNWNPLGRVADGERGRVLFANIDGDPRADYVYLAANGAVYAWVNGGPDKYWWYYKGQVAPGVGVPGREVRFADVDGDGFDDYVVVNPTTGSLTLWYNHGPAASSPSGWAWDPHGRIAPGVGAPGGQVQLADVDGDKKADYLVMGPSNGSVNAWLNAGYHPGSPSDNWDWNPIGAIAPGVGSPASHIRLARLYIYPGDTVASRRVDYLDVQDDSSVRGWQNAGPSASSPSGWAWNPQGVIAAGVPAGSGGTMTAPGSQIHFADINGDGRDDYLDIDPANGAVWAWTNTEAF</sequence>